<dbReference type="AlphaFoldDB" id="A0A543IS97"/>
<dbReference type="OrthoDB" id="3532286at2"/>
<name>A0A543IS97_9ACTN</name>
<keyword evidence="2" id="KW-1185">Reference proteome</keyword>
<evidence type="ECO:0000313" key="2">
    <source>
        <dbReference type="Proteomes" id="UP000319213"/>
    </source>
</evidence>
<comment type="caution">
    <text evidence="1">The sequence shown here is derived from an EMBL/GenBank/DDBJ whole genome shotgun (WGS) entry which is preliminary data.</text>
</comment>
<sequence>MSSANVAVAPIVVEVLALRVAGHGRWAYRHLVTSPAPGESPDQAARRLAAVPADAARTVVHSTSWRHEPDGRIVLSYAVCPDPWPELPAIDLPEPRLARGDGPAGPTPGEVRPEHVAAHALGHLALLLDTDPAVRAALTADPEVAAALAGLARTPAGAFPVRR</sequence>
<dbReference type="EMBL" id="VFPQ01000001">
    <property type="protein sequence ID" value="TQM73451.1"/>
    <property type="molecule type" value="Genomic_DNA"/>
</dbReference>
<dbReference type="RefSeq" id="WP_142257755.1">
    <property type="nucleotide sequence ID" value="NZ_BMPV01000004.1"/>
</dbReference>
<gene>
    <name evidence="1" type="ORF">FHX40_0091</name>
</gene>
<dbReference type="Proteomes" id="UP000319213">
    <property type="component" value="Unassembled WGS sequence"/>
</dbReference>
<organism evidence="1 2">
    <name type="scientific">Thermopolyspora flexuosa</name>
    <dbReference type="NCBI Taxonomy" id="103836"/>
    <lineage>
        <taxon>Bacteria</taxon>
        <taxon>Bacillati</taxon>
        <taxon>Actinomycetota</taxon>
        <taxon>Actinomycetes</taxon>
        <taxon>Streptosporangiales</taxon>
        <taxon>Streptosporangiaceae</taxon>
        <taxon>Thermopolyspora</taxon>
    </lineage>
</organism>
<accession>A0A543IS97</accession>
<evidence type="ECO:0000313" key="1">
    <source>
        <dbReference type="EMBL" id="TQM73451.1"/>
    </source>
</evidence>
<proteinExistence type="predicted"/>
<reference evidence="1 2" key="1">
    <citation type="submission" date="2019-06" db="EMBL/GenBank/DDBJ databases">
        <title>Sequencing the genomes of 1000 actinobacteria strains.</title>
        <authorList>
            <person name="Klenk H.-P."/>
        </authorList>
    </citation>
    <scope>NUCLEOTIDE SEQUENCE [LARGE SCALE GENOMIC DNA]</scope>
    <source>
        <strain evidence="1 2">DSM 43186</strain>
    </source>
</reference>
<protein>
    <submittedName>
        <fullName evidence="1">Uncharacterized protein</fullName>
    </submittedName>
</protein>